<dbReference type="EMBL" id="FLRC01000056">
    <property type="protein sequence ID" value="SBT27817.1"/>
    <property type="molecule type" value="Genomic_DNA"/>
</dbReference>
<sequence length="49" mass="5163">MRGIGCLRFDASSFVLIDGTAGHGTLQTGKSRILNAEEDALITENAALK</sequence>
<reference evidence="1 3" key="1">
    <citation type="submission" date="2016-06" db="EMBL/GenBank/DDBJ databases">
        <authorList>
            <person name="Kjaerup R.B."/>
            <person name="Dalgaard T.S."/>
            <person name="Juul-Madsen H.R."/>
        </authorList>
    </citation>
    <scope>NUCLEOTIDE SEQUENCE [LARGE SCALE GENOMIC DNA]</scope>
    <source>
        <strain evidence="1">Orrdi1</strain>
    </source>
</reference>
<evidence type="ECO:0000313" key="2">
    <source>
        <dbReference type="EMBL" id="SOE49279.1"/>
    </source>
</evidence>
<reference evidence="2 3" key="2">
    <citation type="submission" date="2017-08" db="EMBL/GenBank/DDBJ databases">
        <authorList>
            <person name="de Groot N.N."/>
        </authorList>
    </citation>
    <scope>NUCLEOTIDE SEQUENCE [LARGE SCALE GENOMIC DNA]</scope>
    <source>
        <strain evidence="2">Orrdi1</strain>
    </source>
</reference>
<name>A0A1C3K8V4_9BURK</name>
<gene>
    <name evidence="1" type="ORF">ODI_02109</name>
    <name evidence="2" type="ORF">ODI_R1970</name>
</gene>
<proteinExistence type="predicted"/>
<evidence type="ECO:0000313" key="3">
    <source>
        <dbReference type="Proteomes" id="UP000078558"/>
    </source>
</evidence>
<organism evidence="1 3">
    <name type="scientific">Orrella dioscoreae</name>
    <dbReference type="NCBI Taxonomy" id="1851544"/>
    <lineage>
        <taxon>Bacteria</taxon>
        <taxon>Pseudomonadati</taxon>
        <taxon>Pseudomonadota</taxon>
        <taxon>Betaproteobacteria</taxon>
        <taxon>Burkholderiales</taxon>
        <taxon>Alcaligenaceae</taxon>
        <taxon>Orrella</taxon>
    </lineage>
</organism>
<dbReference type="KEGG" id="odi:ODI_R1970"/>
<dbReference type="EMBL" id="LT907988">
    <property type="protein sequence ID" value="SOE49279.1"/>
    <property type="molecule type" value="Genomic_DNA"/>
</dbReference>
<accession>A0A1C3K8V4</accession>
<protein>
    <submittedName>
        <fullName evidence="1">Uncharacterized protein</fullName>
    </submittedName>
</protein>
<dbReference type="AlphaFoldDB" id="A0A1C3K8V4"/>
<evidence type="ECO:0000313" key="1">
    <source>
        <dbReference type="EMBL" id="SBT27817.1"/>
    </source>
</evidence>
<dbReference type="Proteomes" id="UP000078558">
    <property type="component" value="Chromosome I"/>
</dbReference>
<keyword evidence="3" id="KW-1185">Reference proteome</keyword>